<evidence type="ECO:0000313" key="2">
    <source>
        <dbReference type="EMBL" id="KKM04593.1"/>
    </source>
</evidence>
<comment type="caution">
    <text evidence="2">The sequence shown here is derived from an EMBL/GenBank/DDBJ whole genome shotgun (WGS) entry which is preliminary data.</text>
</comment>
<gene>
    <name evidence="2" type="ORF">LCGC14_1762600</name>
</gene>
<dbReference type="AlphaFoldDB" id="A0A0F9K068"/>
<name>A0A0F9K068_9ZZZZ</name>
<sequence length="51" mass="5548">MSKPLRLWDEIKALGRKGAPKTAQSIGDDPKNGGLKDGYYEGPLDLFGEIT</sequence>
<accession>A0A0F9K068</accession>
<reference evidence="2" key="1">
    <citation type="journal article" date="2015" name="Nature">
        <title>Complex archaea that bridge the gap between prokaryotes and eukaryotes.</title>
        <authorList>
            <person name="Spang A."/>
            <person name="Saw J.H."/>
            <person name="Jorgensen S.L."/>
            <person name="Zaremba-Niedzwiedzka K."/>
            <person name="Martijn J."/>
            <person name="Lind A.E."/>
            <person name="van Eijk R."/>
            <person name="Schleper C."/>
            <person name="Guy L."/>
            <person name="Ettema T.J."/>
        </authorList>
    </citation>
    <scope>NUCLEOTIDE SEQUENCE</scope>
</reference>
<proteinExistence type="predicted"/>
<dbReference type="EMBL" id="LAZR01016417">
    <property type="protein sequence ID" value="KKM04593.1"/>
    <property type="molecule type" value="Genomic_DNA"/>
</dbReference>
<feature type="region of interest" description="Disordered" evidence="1">
    <location>
        <begin position="19"/>
        <end position="38"/>
    </location>
</feature>
<protein>
    <submittedName>
        <fullName evidence="2">Uncharacterized protein</fullName>
    </submittedName>
</protein>
<evidence type="ECO:0000256" key="1">
    <source>
        <dbReference type="SAM" id="MobiDB-lite"/>
    </source>
</evidence>
<organism evidence="2">
    <name type="scientific">marine sediment metagenome</name>
    <dbReference type="NCBI Taxonomy" id="412755"/>
    <lineage>
        <taxon>unclassified sequences</taxon>
        <taxon>metagenomes</taxon>
        <taxon>ecological metagenomes</taxon>
    </lineage>
</organism>